<evidence type="ECO:0000313" key="5">
    <source>
        <dbReference type="Proteomes" id="UP000654004"/>
    </source>
</evidence>
<feature type="binding site" evidence="3">
    <location>
        <position position="26"/>
    </location>
    <ligand>
        <name>Zn(2+)</name>
        <dbReference type="ChEBI" id="CHEBI:29105"/>
    </ligand>
</feature>
<dbReference type="SUPFAM" id="SSF57716">
    <property type="entry name" value="Glucocorticoid receptor-like (DNA-binding domain)"/>
    <property type="match status" value="1"/>
</dbReference>
<dbReference type="InterPro" id="IPR005584">
    <property type="entry name" value="DNA_gyrase_inhibitor_YacG"/>
</dbReference>
<comment type="caution">
    <text evidence="4">The sequence shown here is derived from an EMBL/GenBank/DDBJ whole genome shotgun (WGS) entry which is preliminary data.</text>
</comment>
<evidence type="ECO:0000256" key="1">
    <source>
        <dbReference type="ARBA" id="ARBA00022723"/>
    </source>
</evidence>
<feature type="binding site" evidence="3">
    <location>
        <position position="7"/>
    </location>
    <ligand>
        <name>Zn(2+)</name>
        <dbReference type="ChEBI" id="CHEBI:29105"/>
    </ligand>
</feature>
<comment type="subunit">
    <text evidence="3">Interacts with GyrB.</text>
</comment>
<dbReference type="Pfam" id="PF03884">
    <property type="entry name" value="YacG"/>
    <property type="match status" value="1"/>
</dbReference>
<dbReference type="NCBIfam" id="NF001638">
    <property type="entry name" value="PRK00418.1"/>
    <property type="match status" value="1"/>
</dbReference>
<dbReference type="PANTHER" id="PTHR36150">
    <property type="entry name" value="DNA GYRASE INHIBITOR YACG"/>
    <property type="match status" value="1"/>
</dbReference>
<evidence type="ECO:0000256" key="3">
    <source>
        <dbReference type="HAMAP-Rule" id="MF_00649"/>
    </source>
</evidence>
<dbReference type="InterPro" id="IPR013088">
    <property type="entry name" value="Znf_NHR/GATA"/>
</dbReference>
<accession>A0ABQ2QN61</accession>
<dbReference type="Gene3D" id="3.30.50.10">
    <property type="entry name" value="Erythroid Transcription Factor GATA-1, subunit A"/>
    <property type="match status" value="1"/>
</dbReference>
<comment type="cofactor">
    <cofactor evidence="3">
        <name>Zn(2+)</name>
        <dbReference type="ChEBI" id="CHEBI:29105"/>
    </cofactor>
    <text evidence="3">Binds 1 zinc ion.</text>
</comment>
<keyword evidence="1 3" id="KW-0479">Metal-binding</keyword>
<keyword evidence="5" id="KW-1185">Reference proteome</keyword>
<dbReference type="Proteomes" id="UP000654004">
    <property type="component" value="Unassembled WGS sequence"/>
</dbReference>
<evidence type="ECO:0000256" key="2">
    <source>
        <dbReference type="ARBA" id="ARBA00022833"/>
    </source>
</evidence>
<sequence length="69" mass="7928">MPLTVKCPICSTSVLWNAEALFKPFCSERCKLIDLGDWASEKHSIPVKDNIDPDMMDDIGYDEEDFFKQ</sequence>
<comment type="function">
    <text evidence="3">Inhibits all the catalytic activities of DNA gyrase by preventing its interaction with DNA. Acts by binding directly to the C-terminal domain of GyrB, which probably disrupts DNA binding by the gyrase.</text>
</comment>
<reference evidence="5" key="1">
    <citation type="journal article" date="2019" name="Int. J. Syst. Evol. Microbiol.">
        <title>The Global Catalogue of Microorganisms (GCM) 10K type strain sequencing project: providing services to taxonomists for standard genome sequencing and annotation.</title>
        <authorList>
            <consortium name="The Broad Institute Genomics Platform"/>
            <consortium name="The Broad Institute Genome Sequencing Center for Infectious Disease"/>
            <person name="Wu L."/>
            <person name="Ma J."/>
        </authorList>
    </citation>
    <scope>NUCLEOTIDE SEQUENCE [LARGE SCALE GENOMIC DNA]</scope>
    <source>
        <strain evidence="5">JCM 32305</strain>
    </source>
</reference>
<feature type="binding site" evidence="3">
    <location>
        <position position="30"/>
    </location>
    <ligand>
        <name>Zn(2+)</name>
        <dbReference type="ChEBI" id="CHEBI:29105"/>
    </ligand>
</feature>
<name>A0ABQ2QN61_9GAMM</name>
<dbReference type="RefSeq" id="WP_188956539.1">
    <property type="nucleotide sequence ID" value="NZ_BMQW01000005.1"/>
</dbReference>
<dbReference type="PANTHER" id="PTHR36150:SF1">
    <property type="entry name" value="DNA GYRASE INHIBITOR YACG"/>
    <property type="match status" value="1"/>
</dbReference>
<dbReference type="EMBL" id="BMQW01000005">
    <property type="protein sequence ID" value="GGP89205.1"/>
    <property type="molecule type" value="Genomic_DNA"/>
</dbReference>
<proteinExistence type="inferred from homology"/>
<comment type="similarity">
    <text evidence="3">Belongs to the DNA gyrase inhibitor YacG family.</text>
</comment>
<protein>
    <recommendedName>
        <fullName evidence="3">DNA gyrase inhibitor YacG</fullName>
    </recommendedName>
</protein>
<keyword evidence="2 3" id="KW-0862">Zinc</keyword>
<evidence type="ECO:0000313" key="4">
    <source>
        <dbReference type="EMBL" id="GGP89205.1"/>
    </source>
</evidence>
<dbReference type="HAMAP" id="MF_00649">
    <property type="entry name" value="DNA_gyrase_inhibitor_YacG"/>
    <property type="match status" value="1"/>
</dbReference>
<gene>
    <name evidence="3 4" type="primary">yacG</name>
    <name evidence="4" type="ORF">GCM10009410_24130</name>
</gene>
<organism evidence="4 5">
    <name type="scientific">Shewanella ulleungensis</name>
    <dbReference type="NCBI Taxonomy" id="2282699"/>
    <lineage>
        <taxon>Bacteria</taxon>
        <taxon>Pseudomonadati</taxon>
        <taxon>Pseudomonadota</taxon>
        <taxon>Gammaproteobacteria</taxon>
        <taxon>Alteromonadales</taxon>
        <taxon>Shewanellaceae</taxon>
        <taxon>Shewanella</taxon>
    </lineage>
</organism>
<feature type="binding site" evidence="3">
    <location>
        <position position="10"/>
    </location>
    <ligand>
        <name>Zn(2+)</name>
        <dbReference type="ChEBI" id="CHEBI:29105"/>
    </ligand>
</feature>